<dbReference type="PANTHER" id="PTHR34990">
    <property type="entry name" value="UDP-2,3-DIACYLGLUCOSAMINE HYDROLASE-RELATED"/>
    <property type="match status" value="1"/>
</dbReference>
<dbReference type="KEGG" id="eaj:Q3M24_06520"/>
<dbReference type="InterPro" id="IPR043461">
    <property type="entry name" value="LpxH-like"/>
</dbReference>
<dbReference type="GO" id="GO:0016020">
    <property type="term" value="C:membrane"/>
    <property type="evidence" value="ECO:0007669"/>
    <property type="project" value="GOC"/>
</dbReference>
<protein>
    <submittedName>
        <fullName evidence="7">Metallophosphoesterase</fullName>
    </submittedName>
</protein>
<evidence type="ECO:0000256" key="2">
    <source>
        <dbReference type="ARBA" id="ARBA00022519"/>
    </source>
</evidence>
<dbReference type="GO" id="GO:0008758">
    <property type="term" value="F:UDP-2,3-diacylglucosamine hydrolase activity"/>
    <property type="evidence" value="ECO:0007669"/>
    <property type="project" value="TreeGrafter"/>
</dbReference>
<evidence type="ECO:0000259" key="6">
    <source>
        <dbReference type="Pfam" id="PF00149"/>
    </source>
</evidence>
<reference evidence="7" key="2">
    <citation type="submission" date="2024-06" db="EMBL/GenBank/DDBJ databases">
        <authorList>
            <person name="Plum-Jensen L.E."/>
            <person name="Schramm A."/>
            <person name="Marshall I.P.G."/>
        </authorList>
    </citation>
    <scope>NUCLEOTIDE SEQUENCE</scope>
    <source>
        <strain evidence="7">Rat1</strain>
    </source>
</reference>
<evidence type="ECO:0000313" key="7">
    <source>
        <dbReference type="EMBL" id="XCN74393.1"/>
    </source>
</evidence>
<keyword evidence="4" id="KW-0472">Membrane</keyword>
<gene>
    <name evidence="7" type="ORF">Q3M24_06520</name>
</gene>
<keyword evidence="2" id="KW-0997">Cell inner membrane</keyword>
<dbReference type="EMBL" id="CP159373">
    <property type="protein sequence ID" value="XCN74393.1"/>
    <property type="molecule type" value="Genomic_DNA"/>
</dbReference>
<feature type="domain" description="Calcineurin-like phosphoesterase" evidence="6">
    <location>
        <begin position="4"/>
        <end position="164"/>
    </location>
</feature>
<proteinExistence type="predicted"/>
<dbReference type="SUPFAM" id="SSF56300">
    <property type="entry name" value="Metallo-dependent phosphatases"/>
    <property type="match status" value="1"/>
</dbReference>
<name>A0AAU8LXV7_9BACT</name>
<dbReference type="InterPro" id="IPR029052">
    <property type="entry name" value="Metallo-depent_PP-like"/>
</dbReference>
<evidence type="ECO:0000256" key="1">
    <source>
        <dbReference type="ARBA" id="ARBA00022475"/>
    </source>
</evidence>
<accession>A0AAU8LXV7</accession>
<dbReference type="InterPro" id="IPR004843">
    <property type="entry name" value="Calcineurin-like_PHP"/>
</dbReference>
<keyword evidence="1" id="KW-1003">Cell membrane</keyword>
<dbReference type="Pfam" id="PF00149">
    <property type="entry name" value="Metallophos"/>
    <property type="match status" value="1"/>
</dbReference>
<reference evidence="7" key="1">
    <citation type="journal article" date="2024" name="Syst. Appl. Microbiol.">
        <title>First single-strain enrichments of Electrothrix cable bacteria, description of E. aestuarii sp. nov. and E. rattekaaiensis sp. nov., and proposal of a cable bacteria taxonomy following the rules of the SeqCode.</title>
        <authorList>
            <person name="Plum-Jensen L.E."/>
            <person name="Schramm A."/>
            <person name="Marshall I.P.G."/>
        </authorList>
    </citation>
    <scope>NUCLEOTIDE SEQUENCE</scope>
    <source>
        <strain evidence="7">Rat1</strain>
    </source>
</reference>
<organism evidence="7">
    <name type="scientific">Candidatus Electrothrix aestuarii</name>
    <dbReference type="NCBI Taxonomy" id="3062594"/>
    <lineage>
        <taxon>Bacteria</taxon>
        <taxon>Pseudomonadati</taxon>
        <taxon>Thermodesulfobacteriota</taxon>
        <taxon>Desulfobulbia</taxon>
        <taxon>Desulfobulbales</taxon>
        <taxon>Desulfobulbaceae</taxon>
        <taxon>Candidatus Electrothrix</taxon>
    </lineage>
</organism>
<dbReference type="GO" id="GO:0046872">
    <property type="term" value="F:metal ion binding"/>
    <property type="evidence" value="ECO:0007669"/>
    <property type="project" value="UniProtKB-KW"/>
</dbReference>
<sequence length="403" mass="45858">MPTRTLFISDIHMGVNRKTNWYQDNVHTVALKGFLRYVLEHVNEINDLVILGDWFDQWTYAPNDLPPTITEIMTSNPEVFTRQSDGSGDFITVLNALKGKGNLRFVNGNHDMLAELQEINAWFTQHTDQAVLPGVGNDLTMTWAENTFYQSSNNKIYAEHGHLHDLFNKPANMSANPYIPLPVGHFITRTVGDSVLKQLSTDKPNSAYLKNSGDPDYSHIGVDIKVIIQTIKDLIERGESPHIAEIVLDTVLSFDKSKKLEYNMEWYRGGHPSSDAVDNYYPALLTLQEFFQDIKEIEVNFNGLDYFAKQYYQQHPEARVVVMGHTHDYRLVWNGRENAPVYINSGYYCPSIPDMESGTKLPTFVEIIKNEHASFTVNEKKITDYKAGTVVTGQTATINWEPS</sequence>
<keyword evidence="3" id="KW-0479">Metal-binding</keyword>
<dbReference type="AlphaFoldDB" id="A0AAU8LXV7"/>
<evidence type="ECO:0000256" key="5">
    <source>
        <dbReference type="ARBA" id="ARBA00023211"/>
    </source>
</evidence>
<evidence type="ECO:0000256" key="4">
    <source>
        <dbReference type="ARBA" id="ARBA00023136"/>
    </source>
</evidence>
<evidence type="ECO:0000256" key="3">
    <source>
        <dbReference type="ARBA" id="ARBA00022723"/>
    </source>
</evidence>
<dbReference type="Gene3D" id="3.60.21.10">
    <property type="match status" value="1"/>
</dbReference>
<keyword evidence="5" id="KW-0464">Manganese</keyword>
<dbReference type="GO" id="GO:0009245">
    <property type="term" value="P:lipid A biosynthetic process"/>
    <property type="evidence" value="ECO:0007669"/>
    <property type="project" value="TreeGrafter"/>
</dbReference>